<evidence type="ECO:0000256" key="8">
    <source>
        <dbReference type="ARBA" id="ARBA00023033"/>
    </source>
</evidence>
<comment type="subcellular location">
    <subcellularLocation>
        <location evidence="2">Secreted</location>
    </subcellularLocation>
</comment>
<sequence length="293" mass="32324">MRAQTTFLVLSGLLSTLVQAHLVPWHPGMYCFGGVQGGDDKNAYNAVTPLYQLDKSQWWMHHVDRCDEFPPAPGKFLELPAGGTFQVEIAANRGKTSWSFGGKFATLWGDGADHPDNYQDSNCIDTCAVHTENYNNVAGSTFAISYTSDIKQVTPENLVVFTVNVHSPWKRHTTFEVPADLPACPPGGCICAWGWVCRISEPNMYQVPYRCNVTGAKSNKVVAQGKPAKWCEDDPSKCVKGAKQMLYWHQLNGNNIEVEGFDLSGRRKSPAYNNKCGFAHGKFFLGGVGVDHD</sequence>
<evidence type="ECO:0000256" key="6">
    <source>
        <dbReference type="ARBA" id="ARBA00023002"/>
    </source>
</evidence>
<evidence type="ECO:0000256" key="11">
    <source>
        <dbReference type="ARBA" id="ARBA00046340"/>
    </source>
</evidence>
<dbReference type="EMBL" id="ML178826">
    <property type="protein sequence ID" value="TFL00990.1"/>
    <property type="molecule type" value="Genomic_DNA"/>
</dbReference>
<keyword evidence="14" id="KW-1185">Reference proteome</keyword>
<evidence type="ECO:0000256" key="10">
    <source>
        <dbReference type="ARBA" id="ARBA00023180"/>
    </source>
</evidence>
<dbReference type="GO" id="GO:0005576">
    <property type="term" value="C:extracellular region"/>
    <property type="evidence" value="ECO:0007669"/>
    <property type="project" value="UniProtKB-SubCell"/>
</dbReference>
<dbReference type="InterPro" id="IPR054497">
    <property type="entry name" value="LPMO_AA14"/>
</dbReference>
<evidence type="ECO:0000256" key="12">
    <source>
        <dbReference type="SAM" id="SignalP"/>
    </source>
</evidence>
<evidence type="ECO:0000256" key="3">
    <source>
        <dbReference type="ARBA" id="ARBA00022525"/>
    </source>
</evidence>
<keyword evidence="7" id="KW-0186">Copper</keyword>
<evidence type="ECO:0000256" key="2">
    <source>
        <dbReference type="ARBA" id="ARBA00004613"/>
    </source>
</evidence>
<comment type="cofactor">
    <cofactor evidence="1">
        <name>Cu(2+)</name>
        <dbReference type="ChEBI" id="CHEBI:29036"/>
    </cofactor>
</comment>
<evidence type="ECO:0000256" key="9">
    <source>
        <dbReference type="ARBA" id="ARBA00023157"/>
    </source>
</evidence>
<dbReference type="OrthoDB" id="2019572at2759"/>
<evidence type="ECO:0000256" key="1">
    <source>
        <dbReference type="ARBA" id="ARBA00001973"/>
    </source>
</evidence>
<name>A0A5C3QIM1_9AGAR</name>
<keyword evidence="3" id="KW-0964">Secreted</keyword>
<keyword evidence="9" id="KW-1015">Disulfide bond</keyword>
<dbReference type="GO" id="GO:0004497">
    <property type="term" value="F:monooxygenase activity"/>
    <property type="evidence" value="ECO:0007669"/>
    <property type="project" value="UniProtKB-KW"/>
</dbReference>
<keyword evidence="5 12" id="KW-0732">Signal</keyword>
<keyword evidence="6" id="KW-0560">Oxidoreductase</keyword>
<accession>A0A5C3QIM1</accession>
<gene>
    <name evidence="13" type="ORF">BDV98DRAFT_507978</name>
</gene>
<reference evidence="13 14" key="1">
    <citation type="journal article" date="2019" name="Nat. Ecol. Evol.">
        <title>Megaphylogeny resolves global patterns of mushroom evolution.</title>
        <authorList>
            <person name="Varga T."/>
            <person name="Krizsan K."/>
            <person name="Foldi C."/>
            <person name="Dima B."/>
            <person name="Sanchez-Garcia M."/>
            <person name="Sanchez-Ramirez S."/>
            <person name="Szollosi G.J."/>
            <person name="Szarkandi J.G."/>
            <person name="Papp V."/>
            <person name="Albert L."/>
            <person name="Andreopoulos W."/>
            <person name="Angelini C."/>
            <person name="Antonin V."/>
            <person name="Barry K.W."/>
            <person name="Bougher N.L."/>
            <person name="Buchanan P."/>
            <person name="Buyck B."/>
            <person name="Bense V."/>
            <person name="Catcheside P."/>
            <person name="Chovatia M."/>
            <person name="Cooper J."/>
            <person name="Damon W."/>
            <person name="Desjardin D."/>
            <person name="Finy P."/>
            <person name="Geml J."/>
            <person name="Haridas S."/>
            <person name="Hughes K."/>
            <person name="Justo A."/>
            <person name="Karasinski D."/>
            <person name="Kautmanova I."/>
            <person name="Kiss B."/>
            <person name="Kocsube S."/>
            <person name="Kotiranta H."/>
            <person name="LaButti K.M."/>
            <person name="Lechner B.E."/>
            <person name="Liimatainen K."/>
            <person name="Lipzen A."/>
            <person name="Lukacs Z."/>
            <person name="Mihaltcheva S."/>
            <person name="Morgado L.N."/>
            <person name="Niskanen T."/>
            <person name="Noordeloos M.E."/>
            <person name="Ohm R.A."/>
            <person name="Ortiz-Santana B."/>
            <person name="Ovrebo C."/>
            <person name="Racz N."/>
            <person name="Riley R."/>
            <person name="Savchenko A."/>
            <person name="Shiryaev A."/>
            <person name="Soop K."/>
            <person name="Spirin V."/>
            <person name="Szebenyi C."/>
            <person name="Tomsovsky M."/>
            <person name="Tulloss R.E."/>
            <person name="Uehling J."/>
            <person name="Grigoriev I.V."/>
            <person name="Vagvolgyi C."/>
            <person name="Papp T."/>
            <person name="Martin F.M."/>
            <person name="Miettinen O."/>
            <person name="Hibbett D.S."/>
            <person name="Nagy L.G."/>
        </authorList>
    </citation>
    <scope>NUCLEOTIDE SEQUENCE [LARGE SCALE GENOMIC DNA]</scope>
    <source>
        <strain evidence="13 14">CBS 309.79</strain>
    </source>
</reference>
<evidence type="ECO:0000313" key="14">
    <source>
        <dbReference type="Proteomes" id="UP000305067"/>
    </source>
</evidence>
<proteinExistence type="inferred from homology"/>
<dbReference type="Gene3D" id="2.70.50.70">
    <property type="match status" value="1"/>
</dbReference>
<dbReference type="Proteomes" id="UP000305067">
    <property type="component" value="Unassembled WGS sequence"/>
</dbReference>
<evidence type="ECO:0000256" key="7">
    <source>
        <dbReference type="ARBA" id="ARBA00023008"/>
    </source>
</evidence>
<keyword evidence="10" id="KW-0325">Glycoprotein</keyword>
<organism evidence="13 14">
    <name type="scientific">Pterulicium gracile</name>
    <dbReference type="NCBI Taxonomy" id="1884261"/>
    <lineage>
        <taxon>Eukaryota</taxon>
        <taxon>Fungi</taxon>
        <taxon>Dikarya</taxon>
        <taxon>Basidiomycota</taxon>
        <taxon>Agaricomycotina</taxon>
        <taxon>Agaricomycetes</taxon>
        <taxon>Agaricomycetidae</taxon>
        <taxon>Agaricales</taxon>
        <taxon>Pleurotineae</taxon>
        <taxon>Pterulaceae</taxon>
        <taxon>Pterulicium</taxon>
    </lineage>
</organism>
<dbReference type="GO" id="GO:0046872">
    <property type="term" value="F:metal ion binding"/>
    <property type="evidence" value="ECO:0007669"/>
    <property type="project" value="UniProtKB-KW"/>
</dbReference>
<keyword evidence="8" id="KW-0503">Monooxygenase</keyword>
<keyword evidence="4" id="KW-0479">Metal-binding</keyword>
<feature type="signal peptide" evidence="12">
    <location>
        <begin position="1"/>
        <end position="20"/>
    </location>
</feature>
<feature type="chain" id="PRO_5022887116" evidence="12">
    <location>
        <begin position="21"/>
        <end position="293"/>
    </location>
</feature>
<evidence type="ECO:0000256" key="4">
    <source>
        <dbReference type="ARBA" id="ARBA00022723"/>
    </source>
</evidence>
<comment type="similarity">
    <text evidence="11">Belongs to the polysaccharide monooxygenase AA14 family.</text>
</comment>
<protein>
    <submittedName>
        <fullName evidence="13">Uncharacterized protein</fullName>
    </submittedName>
</protein>
<dbReference type="AlphaFoldDB" id="A0A5C3QIM1"/>
<evidence type="ECO:0000256" key="5">
    <source>
        <dbReference type="ARBA" id="ARBA00022729"/>
    </source>
</evidence>
<dbReference type="STRING" id="1884261.A0A5C3QIM1"/>
<dbReference type="Pfam" id="PF22810">
    <property type="entry name" value="LPMO_AA14"/>
    <property type="match status" value="1"/>
</dbReference>
<evidence type="ECO:0000313" key="13">
    <source>
        <dbReference type="EMBL" id="TFL00990.1"/>
    </source>
</evidence>